<evidence type="ECO:0000256" key="1">
    <source>
        <dbReference type="ARBA" id="ARBA00007734"/>
    </source>
</evidence>
<organism evidence="5 6">
    <name type="scientific">Paracoccus zhejiangensis</name>
    <dbReference type="NCBI Taxonomy" id="1077935"/>
    <lineage>
        <taxon>Bacteria</taxon>
        <taxon>Pseudomonadati</taxon>
        <taxon>Pseudomonadota</taxon>
        <taxon>Alphaproteobacteria</taxon>
        <taxon>Rhodobacterales</taxon>
        <taxon>Paracoccaceae</taxon>
        <taxon>Paracoccus</taxon>
    </lineage>
</organism>
<dbReference type="PANTHER" id="PTHR37423">
    <property type="entry name" value="SOLUBLE LYTIC MUREIN TRANSGLYCOSYLASE-RELATED"/>
    <property type="match status" value="1"/>
</dbReference>
<dbReference type="AlphaFoldDB" id="A0A2H5F2L5"/>
<comment type="similarity">
    <text evidence="2">Belongs to the virb1 family.</text>
</comment>
<dbReference type="PANTHER" id="PTHR37423:SF2">
    <property type="entry name" value="MEMBRANE-BOUND LYTIC MUREIN TRANSGLYCOSYLASE C"/>
    <property type="match status" value="1"/>
</dbReference>
<dbReference type="SUPFAM" id="SSF53955">
    <property type="entry name" value="Lysozyme-like"/>
    <property type="match status" value="1"/>
</dbReference>
<feature type="signal peptide" evidence="3">
    <location>
        <begin position="1"/>
        <end position="20"/>
    </location>
</feature>
<evidence type="ECO:0000313" key="5">
    <source>
        <dbReference type="EMBL" id="AUH65767.1"/>
    </source>
</evidence>
<dbReference type="OrthoDB" id="9815002at2"/>
<dbReference type="CDD" id="cd00254">
    <property type="entry name" value="LT-like"/>
    <property type="match status" value="1"/>
</dbReference>
<dbReference type="EMBL" id="CP025430">
    <property type="protein sequence ID" value="AUH65767.1"/>
    <property type="molecule type" value="Genomic_DNA"/>
</dbReference>
<accession>A0A2H5F2L5</accession>
<keyword evidence="3" id="KW-0732">Signal</keyword>
<dbReference type="Gene3D" id="1.10.530.10">
    <property type="match status" value="1"/>
</dbReference>
<dbReference type="Pfam" id="PF01464">
    <property type="entry name" value="SLT"/>
    <property type="match status" value="1"/>
</dbReference>
<evidence type="ECO:0000259" key="4">
    <source>
        <dbReference type="Pfam" id="PF01464"/>
    </source>
</evidence>
<sequence>MRQFALICAVLLLAVTTAAARPAVDAIVGYLPPKERENQRCTDDGRDCVRLEHYVEDVCMLIERNAAQNQLDPSFLARLLWKESRFEPSAVSPAGAIGIAQFIPSTAELYDLDDPFNPAQAISKSAWYLRYLTNMFGNIGLAAVAYNGGENRAARFINSKTVLPYETQDYVESITGHNAWRWRDNPPGAEELQLALNKDQPFREACVELAGNRSLREFTPEQRAFPWGVILASHPSRSGAQQQVTRLNRSLRPILQGKQIGYVRKRMTGSSRAVYTAQVGYDSRSEANAFCVLLKQVGGRCIVLKN</sequence>
<protein>
    <submittedName>
        <fullName evidence="5">Lytic transglycosylase</fullName>
    </submittedName>
</protein>
<evidence type="ECO:0000256" key="2">
    <source>
        <dbReference type="ARBA" id="ARBA00009387"/>
    </source>
</evidence>
<feature type="chain" id="PRO_5014126067" evidence="3">
    <location>
        <begin position="21"/>
        <end position="306"/>
    </location>
</feature>
<gene>
    <name evidence="5" type="ORF">CX676_17720</name>
</gene>
<evidence type="ECO:0000256" key="3">
    <source>
        <dbReference type="SAM" id="SignalP"/>
    </source>
</evidence>
<dbReference type="Proteomes" id="UP000234530">
    <property type="component" value="Chromosome"/>
</dbReference>
<dbReference type="RefSeq" id="WP_101753740.1">
    <property type="nucleotide sequence ID" value="NZ_CP025430.1"/>
</dbReference>
<keyword evidence="6" id="KW-1185">Reference proteome</keyword>
<dbReference type="InterPro" id="IPR008258">
    <property type="entry name" value="Transglycosylase_SLT_dom_1"/>
</dbReference>
<name>A0A2H5F2L5_9RHOB</name>
<dbReference type="InterPro" id="IPR023346">
    <property type="entry name" value="Lysozyme-like_dom_sf"/>
</dbReference>
<reference evidence="5 6" key="1">
    <citation type="journal article" date="2013" name="Antonie Van Leeuwenhoek">
        <title>Paracoccus zhejiangensis sp. nov., isolated from activated sludge in wastewater-treatment system.</title>
        <authorList>
            <person name="Wu Z.G."/>
            <person name="Zhang D.F."/>
            <person name="Liu Y.L."/>
            <person name="Wang F."/>
            <person name="Jiang X."/>
            <person name="Li C."/>
            <person name="Li S.P."/>
            <person name="Hong Q."/>
            <person name="Li W.J."/>
        </authorList>
    </citation>
    <scope>NUCLEOTIDE SEQUENCE [LARGE SCALE GENOMIC DNA]</scope>
    <source>
        <strain evidence="5 6">J6</strain>
    </source>
</reference>
<dbReference type="KEGG" id="pzh:CX676_17720"/>
<feature type="domain" description="Transglycosylase SLT" evidence="4">
    <location>
        <begin position="61"/>
        <end position="159"/>
    </location>
</feature>
<comment type="similarity">
    <text evidence="1">Belongs to the transglycosylase Slt family.</text>
</comment>
<proteinExistence type="inferred from homology"/>
<evidence type="ECO:0000313" key="6">
    <source>
        <dbReference type="Proteomes" id="UP000234530"/>
    </source>
</evidence>